<protein>
    <recommendedName>
        <fullName evidence="2">SCP domain-containing protein</fullName>
    </recommendedName>
</protein>
<feature type="compositionally biased region" description="Polar residues" evidence="1">
    <location>
        <begin position="80"/>
        <end position="100"/>
    </location>
</feature>
<dbReference type="Proteomes" id="UP000475862">
    <property type="component" value="Unassembled WGS sequence"/>
</dbReference>
<dbReference type="InterPro" id="IPR035940">
    <property type="entry name" value="CAP_sf"/>
</dbReference>
<dbReference type="EMBL" id="VYZN01000001">
    <property type="protein sequence ID" value="KAE9544509.1"/>
    <property type="molecule type" value="Genomic_DNA"/>
</dbReference>
<dbReference type="InterPro" id="IPR001283">
    <property type="entry name" value="CRISP-related"/>
</dbReference>
<feature type="region of interest" description="Disordered" evidence="1">
    <location>
        <begin position="51"/>
        <end position="110"/>
    </location>
</feature>
<dbReference type="Pfam" id="PF00188">
    <property type="entry name" value="CAP"/>
    <property type="match status" value="1"/>
</dbReference>
<evidence type="ECO:0000259" key="2">
    <source>
        <dbReference type="SMART" id="SM00198"/>
    </source>
</evidence>
<evidence type="ECO:0000313" key="3">
    <source>
        <dbReference type="EMBL" id="KAE9544509.1"/>
    </source>
</evidence>
<keyword evidence="4" id="KW-1185">Reference proteome</keyword>
<gene>
    <name evidence="3" type="ORF">AGLY_000050</name>
</gene>
<evidence type="ECO:0000256" key="1">
    <source>
        <dbReference type="SAM" id="MobiDB-lite"/>
    </source>
</evidence>
<proteinExistence type="predicted"/>
<dbReference type="InterPro" id="IPR014044">
    <property type="entry name" value="CAP_dom"/>
</dbReference>
<dbReference type="CDD" id="cd05382">
    <property type="entry name" value="CAP_GAPR1-like"/>
    <property type="match status" value="1"/>
</dbReference>
<reference evidence="3 4" key="1">
    <citation type="submission" date="2019-08" db="EMBL/GenBank/DDBJ databases">
        <title>The genome of the soybean aphid Biotype 1, its phylome, world population structure and adaptation to the North American continent.</title>
        <authorList>
            <person name="Giordano R."/>
            <person name="Donthu R.K."/>
            <person name="Hernandez A.G."/>
            <person name="Wright C.L."/>
            <person name="Zimin A.V."/>
        </authorList>
    </citation>
    <scope>NUCLEOTIDE SEQUENCE [LARGE SCALE GENOMIC DNA]</scope>
    <source>
        <tissue evidence="3">Whole aphids</tissue>
    </source>
</reference>
<accession>A0A6G0U7C2</accession>
<feature type="region of interest" description="Disordered" evidence="1">
    <location>
        <begin position="137"/>
        <end position="174"/>
    </location>
</feature>
<dbReference type="InterPro" id="IPR034113">
    <property type="entry name" value="SCP_GAPR1-like"/>
</dbReference>
<sequence>MKRKYGGHHKVRYIKYPSHVISNNIRPYDEPSSSTTINDAGDNAATLEPAAQPSPLRLLKKPFSSNNGLGYNRNRGLVQDNKSSNYFGPHDLSSSSNTANVAGEDSEEQSSPLRLLKKLINSNDASQFDGNRRSIHDMISSSSNKKPLSDLDNRNNSNDQIDTTLNDPSIQNKKNRMNFEDLNKRPLSSLNSRNMQSLNFPSIGKTIITPSVWRLGSTRQNSLFPSLNEDDSQGISDGNENSNIMNMMNFNKNIFNNPGHKIVGISLTRCCINNKCRVLKEGEKCDIVDLLVILTIIIISEVYKFMKLQKDMKNIKQQNGNDNSIMTNLMGENLTPLKLMLFNRLNTSSFGSSKGMPYMDSEKKKPNYPYSEPIGVRKDEANKIQNEVLQKSNVYRKKFGLVPFTLDDQLNNCAQDWANYMAENNFFDHRKHNFYGENLYGRQSLDNLGEIAVDSWYNEMSLFTSANKEKVATCNYKKNKTKKCVHMTQLLWKESTKLGVGVALNSTNNMYYVVANYDPKGNVLGNFEENLPKITKEDIEEAKVADEKLKAELAEPVVESWSSGSSNPFGSEWNY</sequence>
<dbReference type="SUPFAM" id="SSF55797">
    <property type="entry name" value="PR-1-like"/>
    <property type="match status" value="1"/>
</dbReference>
<dbReference type="OrthoDB" id="6624809at2759"/>
<name>A0A6G0U7C2_APHGL</name>
<dbReference type="AlphaFoldDB" id="A0A6G0U7C2"/>
<dbReference type="Gene3D" id="3.40.33.10">
    <property type="entry name" value="CAP"/>
    <property type="match status" value="1"/>
</dbReference>
<feature type="compositionally biased region" description="Low complexity" evidence="1">
    <location>
        <begin position="66"/>
        <end position="77"/>
    </location>
</feature>
<evidence type="ECO:0000313" key="4">
    <source>
        <dbReference type="Proteomes" id="UP000475862"/>
    </source>
</evidence>
<dbReference type="PANTHER" id="PTHR10334">
    <property type="entry name" value="CYSTEINE-RICH SECRETORY PROTEIN-RELATED"/>
    <property type="match status" value="1"/>
</dbReference>
<dbReference type="PRINTS" id="PR00837">
    <property type="entry name" value="V5TPXLIKE"/>
</dbReference>
<comment type="caution">
    <text evidence="3">The sequence shown here is derived from an EMBL/GenBank/DDBJ whole genome shotgun (WGS) entry which is preliminary data.</text>
</comment>
<feature type="domain" description="SCP" evidence="2">
    <location>
        <begin position="383"/>
        <end position="525"/>
    </location>
</feature>
<dbReference type="GO" id="GO:0005576">
    <property type="term" value="C:extracellular region"/>
    <property type="evidence" value="ECO:0007669"/>
    <property type="project" value="UniProtKB-SubCell"/>
</dbReference>
<feature type="compositionally biased region" description="Polar residues" evidence="1">
    <location>
        <begin position="160"/>
        <end position="172"/>
    </location>
</feature>
<organism evidence="3 4">
    <name type="scientific">Aphis glycines</name>
    <name type="common">Soybean aphid</name>
    <dbReference type="NCBI Taxonomy" id="307491"/>
    <lineage>
        <taxon>Eukaryota</taxon>
        <taxon>Metazoa</taxon>
        <taxon>Ecdysozoa</taxon>
        <taxon>Arthropoda</taxon>
        <taxon>Hexapoda</taxon>
        <taxon>Insecta</taxon>
        <taxon>Pterygota</taxon>
        <taxon>Neoptera</taxon>
        <taxon>Paraneoptera</taxon>
        <taxon>Hemiptera</taxon>
        <taxon>Sternorrhyncha</taxon>
        <taxon>Aphidomorpha</taxon>
        <taxon>Aphidoidea</taxon>
        <taxon>Aphididae</taxon>
        <taxon>Aphidini</taxon>
        <taxon>Aphis</taxon>
        <taxon>Aphis</taxon>
    </lineage>
</organism>
<dbReference type="SMART" id="SM00198">
    <property type="entry name" value="SCP"/>
    <property type="match status" value="1"/>
</dbReference>